<gene>
    <name evidence="1" type="ORF">B1526_1581</name>
</gene>
<name>A0A2A2EDI0_9BIFI</name>
<sequence>MEDMTGHGDAVQTRTEHSGAPMFIPVDGFDDAEDRVIDERDVVRCDEIHERYMRACREEGPAQATHDAFASVCAAWLAWLDDDDFDPFDCDAEGLCALAVLMTDSLSSRDAFIMTLVGAPGRSTPDDYEGFAVHPHERGNASAMEHELNAAFKADARPDVERIMRGIEICERAAQIVPDRYAAHPLAVAAYGMWWVGDARAVETAVRSITFDGGMRLAGIVLTALMHGVVPQWIAVRS</sequence>
<accession>A0A2A2EDI0</accession>
<organism evidence="1 2">
    <name type="scientific">Bifidobacterium criceti</name>
    <dbReference type="NCBI Taxonomy" id="1960969"/>
    <lineage>
        <taxon>Bacteria</taxon>
        <taxon>Bacillati</taxon>
        <taxon>Actinomycetota</taxon>
        <taxon>Actinomycetes</taxon>
        <taxon>Bifidobacteriales</taxon>
        <taxon>Bifidobacteriaceae</taxon>
        <taxon>Bifidobacterium</taxon>
    </lineage>
</organism>
<comment type="caution">
    <text evidence="1">The sequence shown here is derived from an EMBL/GenBank/DDBJ whole genome shotgun (WGS) entry which is preliminary data.</text>
</comment>
<protein>
    <recommendedName>
        <fullName evidence="3">DUF4192 family protein</fullName>
    </recommendedName>
</protein>
<evidence type="ECO:0008006" key="3">
    <source>
        <dbReference type="Google" id="ProtNLM"/>
    </source>
</evidence>
<evidence type="ECO:0000313" key="1">
    <source>
        <dbReference type="EMBL" id="PAU67081.1"/>
    </source>
</evidence>
<dbReference type="Proteomes" id="UP000218399">
    <property type="component" value="Unassembled WGS sequence"/>
</dbReference>
<proteinExistence type="predicted"/>
<reference evidence="1 2" key="1">
    <citation type="journal article" date="2017" name="ISME J.">
        <title>Unveiling bifidobacterial biogeography across the mammalian branch of the tree of life.</title>
        <authorList>
            <person name="Milani C."/>
            <person name="Mangifesta M."/>
            <person name="Mancabelli L."/>
            <person name="Lugli G.A."/>
            <person name="James K."/>
            <person name="Duranti S."/>
            <person name="Turroni F."/>
            <person name="Ferrario C."/>
            <person name="Ossiprandi M.C."/>
            <person name="van Sinderen D."/>
            <person name="Ventura M."/>
        </authorList>
    </citation>
    <scope>NUCLEOTIDE SEQUENCE [LARGE SCALE GENOMIC DNA]</scope>
    <source>
        <strain evidence="2">Ham19E</strain>
    </source>
</reference>
<keyword evidence="2" id="KW-1185">Reference proteome</keyword>
<dbReference type="AlphaFoldDB" id="A0A2A2EDI0"/>
<dbReference type="EMBL" id="MVOH01000017">
    <property type="protein sequence ID" value="PAU67081.1"/>
    <property type="molecule type" value="Genomic_DNA"/>
</dbReference>
<evidence type="ECO:0000313" key="2">
    <source>
        <dbReference type="Proteomes" id="UP000218399"/>
    </source>
</evidence>